<evidence type="ECO:0000256" key="8">
    <source>
        <dbReference type="SAM" id="Phobius"/>
    </source>
</evidence>
<evidence type="ECO:0000256" key="2">
    <source>
        <dbReference type="ARBA" id="ARBA00010145"/>
    </source>
</evidence>
<gene>
    <name evidence="9" type="ORF">FYJ37_09300</name>
</gene>
<dbReference type="GO" id="GO:0055085">
    <property type="term" value="P:transmembrane transport"/>
    <property type="evidence" value="ECO:0007669"/>
    <property type="project" value="InterPro"/>
</dbReference>
<evidence type="ECO:0000256" key="3">
    <source>
        <dbReference type="ARBA" id="ARBA00022448"/>
    </source>
</evidence>
<dbReference type="RefSeq" id="WP_004608297.1">
    <property type="nucleotide sequence ID" value="NZ_AP025569.1"/>
</dbReference>
<dbReference type="PANTHER" id="PTHR36838:SF1">
    <property type="entry name" value="SLR1864 PROTEIN"/>
    <property type="match status" value="1"/>
</dbReference>
<feature type="transmembrane region" description="Helical" evidence="8">
    <location>
        <begin position="253"/>
        <end position="271"/>
    </location>
</feature>
<accession>A0A844F9E1</accession>
<dbReference type="Proteomes" id="UP000462363">
    <property type="component" value="Unassembled WGS sequence"/>
</dbReference>
<feature type="transmembrane region" description="Helical" evidence="8">
    <location>
        <begin position="189"/>
        <end position="209"/>
    </location>
</feature>
<dbReference type="EMBL" id="VUMB01000016">
    <property type="protein sequence ID" value="MSS40547.1"/>
    <property type="molecule type" value="Genomic_DNA"/>
</dbReference>
<comment type="similarity">
    <text evidence="2">Belongs to the auxin efflux carrier (TC 2.A.69) family.</text>
</comment>
<dbReference type="Gene3D" id="1.20.1530.20">
    <property type="match status" value="1"/>
</dbReference>
<evidence type="ECO:0000256" key="4">
    <source>
        <dbReference type="ARBA" id="ARBA00022475"/>
    </source>
</evidence>
<dbReference type="PANTHER" id="PTHR36838">
    <property type="entry name" value="AUXIN EFFLUX CARRIER FAMILY PROTEIN"/>
    <property type="match status" value="1"/>
</dbReference>
<feature type="transmembrane region" description="Helical" evidence="8">
    <location>
        <begin position="283"/>
        <end position="306"/>
    </location>
</feature>
<evidence type="ECO:0000256" key="1">
    <source>
        <dbReference type="ARBA" id="ARBA00004651"/>
    </source>
</evidence>
<dbReference type="GeneID" id="62694317"/>
<feature type="transmembrane region" description="Helical" evidence="8">
    <location>
        <begin position="37"/>
        <end position="55"/>
    </location>
</feature>
<feature type="transmembrane region" description="Helical" evidence="8">
    <location>
        <begin position="125"/>
        <end position="146"/>
    </location>
</feature>
<evidence type="ECO:0000256" key="6">
    <source>
        <dbReference type="ARBA" id="ARBA00022989"/>
    </source>
</evidence>
<dbReference type="InterPro" id="IPR004776">
    <property type="entry name" value="Mem_transp_PIN-like"/>
</dbReference>
<feature type="transmembrane region" description="Helical" evidence="8">
    <location>
        <begin position="100"/>
        <end position="119"/>
    </location>
</feature>
<reference evidence="9 10" key="1">
    <citation type="submission" date="2019-08" db="EMBL/GenBank/DDBJ databases">
        <title>In-depth cultivation of the pig gut microbiome towards novel bacterial diversity and tailored functional studies.</title>
        <authorList>
            <person name="Wylensek D."/>
            <person name="Hitch T.C.A."/>
            <person name="Clavel T."/>
        </authorList>
    </citation>
    <scope>NUCLEOTIDE SEQUENCE [LARGE SCALE GENOMIC DNA]</scope>
    <source>
        <strain evidence="9 10">BL-389-WT-3D</strain>
    </source>
</reference>
<feature type="transmembrane region" description="Helical" evidence="8">
    <location>
        <begin position="6"/>
        <end position="25"/>
    </location>
</feature>
<name>A0A844F9E1_CLOSV</name>
<dbReference type="GO" id="GO:0005886">
    <property type="term" value="C:plasma membrane"/>
    <property type="evidence" value="ECO:0007669"/>
    <property type="project" value="UniProtKB-SubCell"/>
</dbReference>
<feature type="transmembrane region" description="Helical" evidence="8">
    <location>
        <begin position="158"/>
        <end position="177"/>
    </location>
</feature>
<dbReference type="InterPro" id="IPR038770">
    <property type="entry name" value="Na+/solute_symporter_sf"/>
</dbReference>
<protein>
    <submittedName>
        <fullName evidence="9">AEC family transporter</fullName>
    </submittedName>
</protein>
<keyword evidence="7 8" id="KW-0472">Membrane</keyword>
<feature type="transmembrane region" description="Helical" evidence="8">
    <location>
        <begin position="67"/>
        <end position="88"/>
    </location>
</feature>
<keyword evidence="6 8" id="KW-1133">Transmembrane helix</keyword>
<dbReference type="AlphaFoldDB" id="A0A844F9E1"/>
<comment type="caution">
    <text evidence="9">The sequence shown here is derived from an EMBL/GenBank/DDBJ whole genome shotgun (WGS) entry which is preliminary data.</text>
</comment>
<sequence length="313" mass="34952">MEISMLLAEQIMAMFLTMAVGYAVVKIGLFRTEDSKVLSNMVVYICSPCIIVNSFQIELTKDKVQGLLIAIVVAAGVHAAMIILTKVLERPLHFNSIEKASIIYSNSGFLVIPLVASVLGQEWVFYTTAFIVVQTVLLWTHGRGLVSQEAQRDYKKIILNPNIIAMLIGGFLFATQIKFPVVIGSCVSSFGNMISPASMLVIGMVIGNVDLRWVFRQKRPYLISFIRLIAIPALATIAFVFIGQIWLHKDAEYILMVVLLCTSAPVATMITQMAQIYDKDARYASVINVMSVIFCIATMPLMIMFYEFLYRHL</sequence>
<keyword evidence="5 8" id="KW-0812">Transmembrane</keyword>
<evidence type="ECO:0000313" key="9">
    <source>
        <dbReference type="EMBL" id="MSS40547.1"/>
    </source>
</evidence>
<feature type="transmembrane region" description="Helical" evidence="8">
    <location>
        <begin position="221"/>
        <end position="247"/>
    </location>
</feature>
<keyword evidence="3" id="KW-0813">Transport</keyword>
<evidence type="ECO:0000256" key="7">
    <source>
        <dbReference type="ARBA" id="ARBA00023136"/>
    </source>
</evidence>
<evidence type="ECO:0000313" key="10">
    <source>
        <dbReference type="Proteomes" id="UP000462363"/>
    </source>
</evidence>
<dbReference type="Pfam" id="PF03547">
    <property type="entry name" value="Mem_trans"/>
    <property type="match status" value="2"/>
</dbReference>
<comment type="subcellular location">
    <subcellularLocation>
        <location evidence="1">Cell membrane</location>
        <topology evidence="1">Multi-pass membrane protein</topology>
    </subcellularLocation>
</comment>
<evidence type="ECO:0000256" key="5">
    <source>
        <dbReference type="ARBA" id="ARBA00022692"/>
    </source>
</evidence>
<proteinExistence type="inferred from homology"/>
<organism evidence="9 10">
    <name type="scientific">Clostridium scindens (strain JCM 10418 / VPI 12708)</name>
    <dbReference type="NCBI Taxonomy" id="29347"/>
    <lineage>
        <taxon>Bacteria</taxon>
        <taxon>Bacillati</taxon>
        <taxon>Bacillota</taxon>
        <taxon>Clostridia</taxon>
        <taxon>Lachnospirales</taxon>
        <taxon>Lachnospiraceae</taxon>
    </lineage>
</organism>
<keyword evidence="4" id="KW-1003">Cell membrane</keyword>